<protein>
    <submittedName>
        <fullName evidence="1">Conserved hypothethical protein (Modular protein)</fullName>
    </submittedName>
</protein>
<dbReference type="AlphaFoldDB" id="A0A0S4TN77"/>
<gene>
    <name evidence="1" type="ORF">RUN39_v1_140080</name>
</gene>
<accession>A0A0S4TN77</accession>
<proteinExistence type="predicted"/>
<evidence type="ECO:0000313" key="1">
    <source>
        <dbReference type="EMBL" id="CUV11508.1"/>
    </source>
</evidence>
<name>A0A0S4TN77_RALSL</name>
<organism evidence="1">
    <name type="scientific">Ralstonia solanacearum</name>
    <name type="common">Pseudomonas solanacearum</name>
    <dbReference type="NCBI Taxonomy" id="305"/>
    <lineage>
        <taxon>Bacteria</taxon>
        <taxon>Pseudomonadati</taxon>
        <taxon>Pseudomonadota</taxon>
        <taxon>Betaproteobacteria</taxon>
        <taxon>Burkholderiales</taxon>
        <taxon>Burkholderiaceae</taxon>
        <taxon>Ralstonia</taxon>
        <taxon>Ralstonia solanacearum species complex</taxon>
    </lineage>
</organism>
<reference evidence="1" key="1">
    <citation type="submission" date="2015-10" db="EMBL/GenBank/DDBJ databases">
        <authorList>
            <person name="Gilbert D.G."/>
        </authorList>
    </citation>
    <scope>NUCLEOTIDE SEQUENCE</scope>
    <source>
        <strain evidence="1">Phyl III-seqv23</strain>
    </source>
</reference>
<dbReference type="EMBL" id="LN899819">
    <property type="protein sequence ID" value="CUV11508.1"/>
    <property type="molecule type" value="Genomic_DNA"/>
</dbReference>
<sequence length="110" mass="11074">MPVRADSCGNAGASGVIGGRAGRTGCAMAGDGDTACGCGAGWIVVRGGSHGGIGEEQAAKPNPIAMASASARPLAATRPPGPAAPAKQTARFMHVLPKRLLWWKARNRRA</sequence>